<gene>
    <name evidence="1" type="ORF">CGLO_11401</name>
</gene>
<reference evidence="2" key="1">
    <citation type="journal article" date="2013" name="Mol. Plant Microbe Interact.">
        <title>Global aspects of pacC regulation of pathogenicity genes in Colletotrichum gloeosporioides as revealed by transcriptome analysis.</title>
        <authorList>
            <person name="Alkan N."/>
            <person name="Meng X."/>
            <person name="Friedlander G."/>
            <person name="Reuveni E."/>
            <person name="Sukno S."/>
            <person name="Sherman A."/>
            <person name="Thon M."/>
            <person name="Fluhr R."/>
            <person name="Prusky D."/>
        </authorList>
    </citation>
    <scope>NUCLEOTIDE SEQUENCE [LARGE SCALE GENOMIC DNA]</scope>
    <source>
        <strain evidence="2">Cg-14</strain>
    </source>
</reference>
<protein>
    <submittedName>
        <fullName evidence="1">Uncharacterized protein</fullName>
    </submittedName>
</protein>
<organism evidence="1 2">
    <name type="scientific">Colletotrichum gloeosporioides (strain Cg-14)</name>
    <name type="common">Anthracnose fungus</name>
    <name type="synonym">Glomerella cingulata</name>
    <dbReference type="NCBI Taxonomy" id="1237896"/>
    <lineage>
        <taxon>Eukaryota</taxon>
        <taxon>Fungi</taxon>
        <taxon>Dikarya</taxon>
        <taxon>Ascomycota</taxon>
        <taxon>Pezizomycotina</taxon>
        <taxon>Sordariomycetes</taxon>
        <taxon>Hypocreomycetidae</taxon>
        <taxon>Glomerellales</taxon>
        <taxon>Glomerellaceae</taxon>
        <taxon>Colletotrichum</taxon>
        <taxon>Colletotrichum gloeosporioides species complex</taxon>
    </lineage>
</organism>
<evidence type="ECO:0000313" key="2">
    <source>
        <dbReference type="Proteomes" id="UP000015530"/>
    </source>
</evidence>
<sequence>MAHYAGQDMSTLDSMARVDARLRIRLGLVFTRLVLSRVWREELLKQTESGEARLPFLTLS</sequence>
<evidence type="ECO:0000313" key="1">
    <source>
        <dbReference type="EMBL" id="EQB49277.1"/>
    </source>
</evidence>
<dbReference type="HOGENOM" id="CLU_2941581_0_0_1"/>
<dbReference type="EMBL" id="AMYD01002369">
    <property type="protein sequence ID" value="EQB49277.1"/>
    <property type="molecule type" value="Genomic_DNA"/>
</dbReference>
<dbReference type="Proteomes" id="UP000015530">
    <property type="component" value="Unassembled WGS sequence"/>
</dbReference>
<proteinExistence type="predicted"/>
<accession>T0K0U9</accession>
<dbReference type="AlphaFoldDB" id="T0K0U9"/>
<name>T0K0U9_COLGC</name>
<comment type="caution">
    <text evidence="1">The sequence shown here is derived from an EMBL/GenBank/DDBJ whole genome shotgun (WGS) entry which is preliminary data.</text>
</comment>